<proteinExistence type="predicted"/>
<protein>
    <recommendedName>
        <fullName evidence="3">Knottins-like domain-containing protein</fullName>
    </recommendedName>
</protein>
<dbReference type="OMA" id="QMCKSIC"/>
<feature type="chain" id="PRO_5008589229" description="Knottins-like domain-containing protein" evidence="2">
    <location>
        <begin position="29"/>
        <end position="101"/>
    </location>
</feature>
<dbReference type="Gramene" id="KXG28682">
    <property type="protein sequence ID" value="KXG28682"/>
    <property type="gene ID" value="SORBI_3005G152600"/>
</dbReference>
<evidence type="ECO:0000256" key="1">
    <source>
        <dbReference type="SAM" id="MobiDB-lite"/>
    </source>
</evidence>
<dbReference type="InterPro" id="IPR036574">
    <property type="entry name" value="Scorpion_toxin-like_sf"/>
</dbReference>
<dbReference type="InParanoid" id="A0A1B6PSP0"/>
<dbReference type="OrthoDB" id="690129at2759"/>
<name>A0A1B6PSP0_SORBI</name>
<dbReference type="Gene3D" id="3.30.30.10">
    <property type="entry name" value="Knottin, scorpion toxin-like"/>
    <property type="match status" value="1"/>
</dbReference>
<evidence type="ECO:0000313" key="4">
    <source>
        <dbReference type="EMBL" id="KXG28682.1"/>
    </source>
</evidence>
<feature type="signal peptide" evidence="2">
    <location>
        <begin position="1"/>
        <end position="28"/>
    </location>
</feature>
<dbReference type="GO" id="GO:0006952">
    <property type="term" value="P:defense response"/>
    <property type="evidence" value="ECO:0000318"/>
    <property type="project" value="GO_Central"/>
</dbReference>
<dbReference type="AlphaFoldDB" id="A0A1B6PSP0"/>
<feature type="domain" description="Knottins-like" evidence="3">
    <location>
        <begin position="36"/>
        <end position="73"/>
    </location>
</feature>
<dbReference type="EMBL" id="CM000764">
    <property type="protein sequence ID" value="KXG28682.1"/>
    <property type="molecule type" value="Genomic_DNA"/>
</dbReference>
<accession>A0A1B6PSP0</accession>
<sequence>MLSSFNKNLLVAGFTLALLIAASHRATALEERTGIMCTSDQMCKSICLQRGYTGGYCSRKHVVGDPSCVCTKPSPAQSITAAPAEKQLAGNGDAGGMGMAN</sequence>
<dbReference type="InterPro" id="IPR003614">
    <property type="entry name" value="Knottins"/>
</dbReference>
<evidence type="ECO:0000256" key="2">
    <source>
        <dbReference type="SAM" id="SignalP"/>
    </source>
</evidence>
<dbReference type="Proteomes" id="UP000000768">
    <property type="component" value="Chromosome 5"/>
</dbReference>
<keyword evidence="5" id="KW-1185">Reference proteome</keyword>
<keyword evidence="2" id="KW-0732">Signal</keyword>
<organism evidence="4 5">
    <name type="scientific">Sorghum bicolor</name>
    <name type="common">Sorghum</name>
    <name type="synonym">Sorghum vulgare</name>
    <dbReference type="NCBI Taxonomy" id="4558"/>
    <lineage>
        <taxon>Eukaryota</taxon>
        <taxon>Viridiplantae</taxon>
        <taxon>Streptophyta</taxon>
        <taxon>Embryophyta</taxon>
        <taxon>Tracheophyta</taxon>
        <taxon>Spermatophyta</taxon>
        <taxon>Magnoliopsida</taxon>
        <taxon>Liliopsida</taxon>
        <taxon>Poales</taxon>
        <taxon>Poaceae</taxon>
        <taxon>PACMAD clade</taxon>
        <taxon>Panicoideae</taxon>
        <taxon>Andropogonodae</taxon>
        <taxon>Andropogoneae</taxon>
        <taxon>Sorghinae</taxon>
        <taxon>Sorghum</taxon>
    </lineage>
</organism>
<dbReference type="Pfam" id="PF00304">
    <property type="entry name" value="Gamma-thionin"/>
    <property type="match status" value="1"/>
</dbReference>
<evidence type="ECO:0000259" key="3">
    <source>
        <dbReference type="Pfam" id="PF00304"/>
    </source>
</evidence>
<dbReference type="SUPFAM" id="SSF57095">
    <property type="entry name" value="Scorpion toxin-like"/>
    <property type="match status" value="1"/>
</dbReference>
<reference evidence="5" key="2">
    <citation type="journal article" date="2018" name="Plant J.">
        <title>The Sorghum bicolor reference genome: improved assembly, gene annotations, a transcriptome atlas, and signatures of genome organization.</title>
        <authorList>
            <person name="McCormick R.F."/>
            <person name="Truong S.K."/>
            <person name="Sreedasyam A."/>
            <person name="Jenkins J."/>
            <person name="Shu S."/>
            <person name="Sims D."/>
            <person name="Kennedy M."/>
            <person name="Amirebrahimi M."/>
            <person name="Weers B.D."/>
            <person name="McKinley B."/>
            <person name="Mattison A."/>
            <person name="Morishige D.T."/>
            <person name="Grimwood J."/>
            <person name="Schmutz J."/>
            <person name="Mullet J.E."/>
        </authorList>
    </citation>
    <scope>NUCLEOTIDE SEQUENCE [LARGE SCALE GENOMIC DNA]</scope>
    <source>
        <strain evidence="5">cv. BTx623</strain>
    </source>
</reference>
<feature type="region of interest" description="Disordered" evidence="1">
    <location>
        <begin position="79"/>
        <end position="101"/>
    </location>
</feature>
<feature type="compositionally biased region" description="Gly residues" evidence="1">
    <location>
        <begin position="92"/>
        <end position="101"/>
    </location>
</feature>
<reference evidence="4 5" key="1">
    <citation type="journal article" date="2009" name="Nature">
        <title>The Sorghum bicolor genome and the diversification of grasses.</title>
        <authorList>
            <person name="Paterson A.H."/>
            <person name="Bowers J.E."/>
            <person name="Bruggmann R."/>
            <person name="Dubchak I."/>
            <person name="Grimwood J."/>
            <person name="Gundlach H."/>
            <person name="Haberer G."/>
            <person name="Hellsten U."/>
            <person name="Mitros T."/>
            <person name="Poliakov A."/>
            <person name="Schmutz J."/>
            <person name="Spannagl M."/>
            <person name="Tang H."/>
            <person name="Wang X."/>
            <person name="Wicker T."/>
            <person name="Bharti A.K."/>
            <person name="Chapman J."/>
            <person name="Feltus F.A."/>
            <person name="Gowik U."/>
            <person name="Grigoriev I.V."/>
            <person name="Lyons E."/>
            <person name="Maher C.A."/>
            <person name="Martis M."/>
            <person name="Narechania A."/>
            <person name="Otillar R.P."/>
            <person name="Penning B.W."/>
            <person name="Salamov A.A."/>
            <person name="Wang Y."/>
            <person name="Zhang L."/>
            <person name="Carpita N.C."/>
            <person name="Freeling M."/>
            <person name="Gingle A.R."/>
            <person name="Hash C.T."/>
            <person name="Keller B."/>
            <person name="Klein P."/>
            <person name="Kresovich S."/>
            <person name="McCann M.C."/>
            <person name="Ming R."/>
            <person name="Peterson D.G."/>
            <person name="Mehboob-ur-Rahman"/>
            <person name="Ware D."/>
            <person name="Westhoff P."/>
            <person name="Mayer K.F."/>
            <person name="Messing J."/>
            <person name="Rokhsar D.S."/>
        </authorList>
    </citation>
    <scope>NUCLEOTIDE SEQUENCE [LARGE SCALE GENOMIC DNA]</scope>
    <source>
        <strain evidence="5">cv. BTx623</strain>
    </source>
</reference>
<evidence type="ECO:0000313" key="5">
    <source>
        <dbReference type="Proteomes" id="UP000000768"/>
    </source>
</evidence>
<gene>
    <name evidence="4" type="ORF">SORBI_3005G152600</name>
</gene>